<accession>A0A418Q7U2</accession>
<comment type="similarity">
    <text evidence="2">Belongs to the class-I pyridoxal-phosphate-dependent aminotransferase family.</text>
</comment>
<evidence type="ECO:0000259" key="6">
    <source>
        <dbReference type="Pfam" id="PF00155"/>
    </source>
</evidence>
<feature type="domain" description="Aminotransferase class I/classII large" evidence="6">
    <location>
        <begin position="12"/>
        <end position="385"/>
    </location>
</feature>
<organism evidence="7 8">
    <name type="scientific">Corynebacterium falsenii</name>
    <dbReference type="NCBI Taxonomy" id="108486"/>
    <lineage>
        <taxon>Bacteria</taxon>
        <taxon>Bacillati</taxon>
        <taxon>Actinomycetota</taxon>
        <taxon>Actinomycetes</taxon>
        <taxon>Mycobacteriales</taxon>
        <taxon>Corynebacteriaceae</taxon>
        <taxon>Corynebacterium</taxon>
    </lineage>
</organism>
<dbReference type="InterPro" id="IPR051326">
    <property type="entry name" value="Kynurenine-oxoglutarate_AT"/>
</dbReference>
<dbReference type="InterPro" id="IPR015422">
    <property type="entry name" value="PyrdxlP-dep_Trfase_small"/>
</dbReference>
<evidence type="ECO:0000313" key="8">
    <source>
        <dbReference type="Proteomes" id="UP000285278"/>
    </source>
</evidence>
<comment type="cofactor">
    <cofactor evidence="1">
        <name>pyridoxal 5'-phosphate</name>
        <dbReference type="ChEBI" id="CHEBI:597326"/>
    </cofactor>
</comment>
<sequence length="395" mass="42609">MSALAAQHKAANLGQGFPDEDGPQEMLDIAARMVHEPGATMNQYGPGRGLPELRRAIAADRARRHGHELDPETEIAVTVGATEALAASILGLVEEGSEVVALEPTYDAYPAAVGLAGATLVPVRLQRVQADQDNSAGHTSFALDREAFAAALSPRTSAILLNTPHNPTGTVLSREDLEFIADCIRGTQIVVITDEVYEHLVFEGTHVPFATLTGMRERTVTISSAAKSFNVTGWKIGWAMAPAELLDAVVAAKQFLSYVGATPFQPAVAWALDNAHDWSVQWRDTLERRRTELAEALRDMGMEVFEAPGTYFLISDIAPMFPGESAVDFCTRLPKDAGVAAIPVSVFLADGGPEATDSSCSSWNTLVRWTFCKNDETMATAIDRLRSFTRAAQLR</sequence>
<comment type="caution">
    <text evidence="7">The sequence shown here is derived from an EMBL/GenBank/DDBJ whole genome shotgun (WGS) entry which is preliminary data.</text>
</comment>
<dbReference type="PANTHER" id="PTHR43807">
    <property type="entry name" value="FI04487P"/>
    <property type="match status" value="1"/>
</dbReference>
<dbReference type="Proteomes" id="UP000285278">
    <property type="component" value="Unassembled WGS sequence"/>
</dbReference>
<dbReference type="Gene3D" id="3.40.640.10">
    <property type="entry name" value="Type I PLP-dependent aspartate aminotransferase-like (Major domain)"/>
    <property type="match status" value="1"/>
</dbReference>
<dbReference type="STRING" id="1451189.CFAL_04120"/>
<dbReference type="GO" id="GO:0030170">
    <property type="term" value="F:pyridoxal phosphate binding"/>
    <property type="evidence" value="ECO:0007669"/>
    <property type="project" value="InterPro"/>
</dbReference>
<dbReference type="Pfam" id="PF00155">
    <property type="entry name" value="Aminotran_1_2"/>
    <property type="match status" value="1"/>
</dbReference>
<dbReference type="GO" id="GO:0005737">
    <property type="term" value="C:cytoplasm"/>
    <property type="evidence" value="ECO:0007669"/>
    <property type="project" value="TreeGrafter"/>
</dbReference>
<proteinExistence type="inferred from homology"/>
<dbReference type="InterPro" id="IPR015424">
    <property type="entry name" value="PyrdxlP-dep_Trfase"/>
</dbReference>
<evidence type="ECO:0000313" key="7">
    <source>
        <dbReference type="EMBL" id="RIX35366.1"/>
    </source>
</evidence>
<dbReference type="Gene3D" id="3.90.1150.10">
    <property type="entry name" value="Aspartate Aminotransferase, domain 1"/>
    <property type="match status" value="1"/>
</dbReference>
<evidence type="ECO:0000256" key="5">
    <source>
        <dbReference type="ARBA" id="ARBA00022898"/>
    </source>
</evidence>
<dbReference type="FunFam" id="3.40.640.10:FF:000024">
    <property type="entry name" value="Kynurenine--oxoglutarate transaminase 3"/>
    <property type="match status" value="1"/>
</dbReference>
<gene>
    <name evidence="7" type="ORF">D3M95_04965</name>
</gene>
<evidence type="ECO:0000256" key="3">
    <source>
        <dbReference type="ARBA" id="ARBA00022576"/>
    </source>
</evidence>
<dbReference type="AlphaFoldDB" id="A0A418Q7U2"/>
<reference evidence="7 8" key="1">
    <citation type="submission" date="2018-09" db="EMBL/GenBank/DDBJ databases">
        <title>Optimization and identification of Corynebacterium falsenii FN1-14 from fish paste.</title>
        <authorList>
            <person name="Daroonpunt R."/>
            <person name="Tanasupawat S."/>
        </authorList>
    </citation>
    <scope>NUCLEOTIDE SEQUENCE [LARGE SCALE GENOMIC DNA]</scope>
    <source>
        <strain evidence="7 8">FN1-14</strain>
    </source>
</reference>
<name>A0A418Q7U2_9CORY</name>
<evidence type="ECO:0000256" key="1">
    <source>
        <dbReference type="ARBA" id="ARBA00001933"/>
    </source>
</evidence>
<keyword evidence="3 7" id="KW-0032">Aminotransferase</keyword>
<protein>
    <submittedName>
        <fullName evidence="7">Aminotransferase class I/II-fold pyridoxal phosphate-dependent enzyme</fullName>
    </submittedName>
</protein>
<dbReference type="PANTHER" id="PTHR43807:SF20">
    <property type="entry name" value="FI04487P"/>
    <property type="match status" value="1"/>
</dbReference>
<dbReference type="InterPro" id="IPR004839">
    <property type="entry name" value="Aminotransferase_I/II_large"/>
</dbReference>
<dbReference type="InterPro" id="IPR015421">
    <property type="entry name" value="PyrdxlP-dep_Trfase_major"/>
</dbReference>
<dbReference type="RefSeq" id="WP_119664679.1">
    <property type="nucleotide sequence ID" value="NZ_QXJK01000004.1"/>
</dbReference>
<dbReference type="CDD" id="cd00609">
    <property type="entry name" value="AAT_like"/>
    <property type="match status" value="1"/>
</dbReference>
<keyword evidence="5" id="KW-0663">Pyridoxal phosphate</keyword>
<evidence type="ECO:0000256" key="2">
    <source>
        <dbReference type="ARBA" id="ARBA00007441"/>
    </source>
</evidence>
<dbReference type="SUPFAM" id="SSF53383">
    <property type="entry name" value="PLP-dependent transferases"/>
    <property type="match status" value="1"/>
</dbReference>
<evidence type="ECO:0000256" key="4">
    <source>
        <dbReference type="ARBA" id="ARBA00022679"/>
    </source>
</evidence>
<dbReference type="GO" id="GO:0016212">
    <property type="term" value="F:kynurenine-oxoglutarate transaminase activity"/>
    <property type="evidence" value="ECO:0007669"/>
    <property type="project" value="TreeGrafter"/>
</dbReference>
<dbReference type="EMBL" id="QXJK01000004">
    <property type="protein sequence ID" value="RIX35366.1"/>
    <property type="molecule type" value="Genomic_DNA"/>
</dbReference>
<keyword evidence="8" id="KW-1185">Reference proteome</keyword>
<keyword evidence="4 7" id="KW-0808">Transferase</keyword>
<dbReference type="OrthoDB" id="9763453at2"/>